<reference evidence="2 3" key="1">
    <citation type="journal article" date="2021" name="Elife">
        <title>Chloroplast acquisition without the gene transfer in kleptoplastic sea slugs, Plakobranchus ocellatus.</title>
        <authorList>
            <person name="Maeda T."/>
            <person name="Takahashi S."/>
            <person name="Yoshida T."/>
            <person name="Shimamura S."/>
            <person name="Takaki Y."/>
            <person name="Nagai Y."/>
            <person name="Toyoda A."/>
            <person name="Suzuki Y."/>
            <person name="Arimoto A."/>
            <person name="Ishii H."/>
            <person name="Satoh N."/>
            <person name="Nishiyama T."/>
            <person name="Hasebe M."/>
            <person name="Maruyama T."/>
            <person name="Minagawa J."/>
            <person name="Obokata J."/>
            <person name="Shigenobu S."/>
        </authorList>
    </citation>
    <scope>NUCLEOTIDE SEQUENCE [LARGE SCALE GENOMIC DNA]</scope>
</reference>
<proteinExistence type="predicted"/>
<evidence type="ECO:0000313" key="2">
    <source>
        <dbReference type="EMBL" id="GFO04836.1"/>
    </source>
</evidence>
<sequence length="71" mass="8245">MSAQHTGHTLTRKDQWLRIRQEPEEQHTNGNNSNRLSNTRISNTRTSNIRISNIKISNISSVRIARKFDNT</sequence>
<keyword evidence="3" id="KW-1185">Reference proteome</keyword>
<evidence type="ECO:0000313" key="3">
    <source>
        <dbReference type="Proteomes" id="UP000735302"/>
    </source>
</evidence>
<name>A0AAV4A974_9GAST</name>
<evidence type="ECO:0000256" key="1">
    <source>
        <dbReference type="SAM" id="MobiDB-lite"/>
    </source>
</evidence>
<organism evidence="2 3">
    <name type="scientific">Plakobranchus ocellatus</name>
    <dbReference type="NCBI Taxonomy" id="259542"/>
    <lineage>
        <taxon>Eukaryota</taxon>
        <taxon>Metazoa</taxon>
        <taxon>Spiralia</taxon>
        <taxon>Lophotrochozoa</taxon>
        <taxon>Mollusca</taxon>
        <taxon>Gastropoda</taxon>
        <taxon>Heterobranchia</taxon>
        <taxon>Euthyneura</taxon>
        <taxon>Panpulmonata</taxon>
        <taxon>Sacoglossa</taxon>
        <taxon>Placobranchoidea</taxon>
        <taxon>Plakobranchidae</taxon>
        <taxon>Plakobranchus</taxon>
    </lineage>
</organism>
<dbReference type="Proteomes" id="UP000735302">
    <property type="component" value="Unassembled WGS sequence"/>
</dbReference>
<accession>A0AAV4A974</accession>
<dbReference type="AlphaFoldDB" id="A0AAV4A974"/>
<gene>
    <name evidence="2" type="ORF">PoB_003134100</name>
</gene>
<protein>
    <submittedName>
        <fullName evidence="2">Uncharacterized protein</fullName>
    </submittedName>
</protein>
<feature type="compositionally biased region" description="Polar residues" evidence="1">
    <location>
        <begin position="28"/>
        <end position="46"/>
    </location>
</feature>
<dbReference type="EMBL" id="BLXT01003741">
    <property type="protein sequence ID" value="GFO04836.1"/>
    <property type="molecule type" value="Genomic_DNA"/>
</dbReference>
<comment type="caution">
    <text evidence="2">The sequence shown here is derived from an EMBL/GenBank/DDBJ whole genome shotgun (WGS) entry which is preliminary data.</text>
</comment>
<feature type="region of interest" description="Disordered" evidence="1">
    <location>
        <begin position="1"/>
        <end position="46"/>
    </location>
</feature>
<feature type="compositionally biased region" description="Basic and acidic residues" evidence="1">
    <location>
        <begin position="11"/>
        <end position="27"/>
    </location>
</feature>